<evidence type="ECO:0000256" key="2">
    <source>
        <dbReference type="ARBA" id="ARBA00023002"/>
    </source>
</evidence>
<accession>A0A1T4N0C0</accession>
<dbReference type="PANTHER" id="PTHR43639">
    <property type="entry name" value="OXIDOREDUCTASE, SHORT-CHAIN DEHYDROGENASE/REDUCTASE FAMILY (AFU_ORTHOLOGUE AFUA_5G02870)"/>
    <property type="match status" value="1"/>
</dbReference>
<dbReference type="RefSeq" id="WP_078693888.1">
    <property type="nucleotide sequence ID" value="NZ_FUWX01000009.1"/>
</dbReference>
<evidence type="ECO:0000256" key="1">
    <source>
        <dbReference type="ARBA" id="ARBA00006484"/>
    </source>
</evidence>
<gene>
    <name evidence="3" type="ORF">SAMN02745174_01394</name>
</gene>
<keyword evidence="2" id="KW-0560">Oxidoreductase</keyword>
<sequence>MVSIEHEYNLKGMTAIITGAGNGIGRASALMLAKAGANIVASDINKIAADDTAIAAREFGIKAFGVQCDVTSESDLENLVEKTVTEFGRVNILVNNAGGGGGGREKFEDLTLDYLKKIYTLNVFSIFKLSQLCIPHMKASEYGSIVNISSIASEMASHNMSVYGSSKAAVNQLTKYMAVDLGPFIRVNAIAPGAIKTNALKSVLNPEMEEKMLRKTPLKTLGEPDDIAMAVLYLVSPLSKWVTGQILTINGGGEQELD</sequence>
<dbReference type="SUPFAM" id="SSF51735">
    <property type="entry name" value="NAD(P)-binding Rossmann-fold domains"/>
    <property type="match status" value="1"/>
</dbReference>
<keyword evidence="4" id="KW-1185">Reference proteome</keyword>
<dbReference type="InterPro" id="IPR002347">
    <property type="entry name" value="SDR_fam"/>
</dbReference>
<dbReference type="InterPro" id="IPR036291">
    <property type="entry name" value="NAD(P)-bd_dom_sf"/>
</dbReference>
<dbReference type="FunFam" id="3.40.50.720:FF:000084">
    <property type="entry name" value="Short-chain dehydrogenase reductase"/>
    <property type="match status" value="1"/>
</dbReference>
<organism evidence="3 4">
    <name type="scientific">Cetobacterium ceti</name>
    <dbReference type="NCBI Taxonomy" id="180163"/>
    <lineage>
        <taxon>Bacteria</taxon>
        <taxon>Fusobacteriati</taxon>
        <taxon>Fusobacteriota</taxon>
        <taxon>Fusobacteriia</taxon>
        <taxon>Fusobacteriales</taxon>
        <taxon>Fusobacteriaceae</taxon>
        <taxon>Cetobacterium</taxon>
    </lineage>
</organism>
<dbReference type="GO" id="GO:0016491">
    <property type="term" value="F:oxidoreductase activity"/>
    <property type="evidence" value="ECO:0007669"/>
    <property type="project" value="UniProtKB-KW"/>
</dbReference>
<proteinExistence type="inferred from homology"/>
<comment type="similarity">
    <text evidence="1">Belongs to the short-chain dehydrogenases/reductases (SDR) family.</text>
</comment>
<dbReference type="STRING" id="180163.SAMN02745174_01394"/>
<reference evidence="3 4" key="1">
    <citation type="submission" date="2017-02" db="EMBL/GenBank/DDBJ databases">
        <authorList>
            <person name="Peterson S.W."/>
        </authorList>
    </citation>
    <scope>NUCLEOTIDE SEQUENCE [LARGE SCALE GENOMIC DNA]</scope>
    <source>
        <strain evidence="3 4">ATCC 700028</strain>
    </source>
</reference>
<dbReference type="PANTHER" id="PTHR43639:SF1">
    <property type="entry name" value="SHORT-CHAIN DEHYDROGENASE_REDUCTASE FAMILY PROTEIN"/>
    <property type="match status" value="1"/>
</dbReference>
<dbReference type="OrthoDB" id="9805904at2"/>
<dbReference type="Gene3D" id="3.40.50.720">
    <property type="entry name" value="NAD(P)-binding Rossmann-like Domain"/>
    <property type="match status" value="1"/>
</dbReference>
<dbReference type="EMBL" id="FUWX01000009">
    <property type="protein sequence ID" value="SJZ72338.1"/>
    <property type="molecule type" value="Genomic_DNA"/>
</dbReference>
<dbReference type="NCBIfam" id="NF005559">
    <property type="entry name" value="PRK07231.1"/>
    <property type="match status" value="1"/>
</dbReference>
<dbReference type="Pfam" id="PF13561">
    <property type="entry name" value="adh_short_C2"/>
    <property type="match status" value="1"/>
</dbReference>
<dbReference type="PRINTS" id="PR00080">
    <property type="entry name" value="SDRFAMILY"/>
</dbReference>
<evidence type="ECO:0000313" key="3">
    <source>
        <dbReference type="EMBL" id="SJZ72338.1"/>
    </source>
</evidence>
<evidence type="ECO:0000313" key="4">
    <source>
        <dbReference type="Proteomes" id="UP000191153"/>
    </source>
</evidence>
<dbReference type="PRINTS" id="PR00081">
    <property type="entry name" value="GDHRDH"/>
</dbReference>
<protein>
    <submittedName>
        <fullName evidence="3">7-alpha-hydroxysteroid dehydrogenase</fullName>
    </submittedName>
</protein>
<name>A0A1T4N0C0_9FUSO</name>
<dbReference type="AlphaFoldDB" id="A0A1T4N0C0"/>
<dbReference type="Proteomes" id="UP000191153">
    <property type="component" value="Unassembled WGS sequence"/>
</dbReference>